<dbReference type="OMA" id="ESIMMAK"/>
<sequence>MAQKVHLQDGKMTLPEEVREMFIAPEAEDLDLIVEKFLVSESNGFVVLRPMVIVANRDKIANIICPMATKKTMHTNTRRGLSKAVLIRRMGQHVNLVCHSMWGQAHVIQDDPKYHATRKNHLAAQILVNLTFADGRQITRIGTEIAMISVDITAYQDDANSGRNGCEVTYGDDYVDVDPEQLVKMDAVIDADTSGSFAADIRWRTLMSKEPTHGRKRIPVRLAEDGSNEEDTPEFEDFHPFAPKMQTAYDDIIRAELPIIFPRSYIITTDRLVRLQSLLRNAVDRVGLISPRSTTRYPEQGLATYGDGKLLGDRWDGTLRELLQESREDHELEVGKDDDEDIDLEWAGAADGEEGVGGFGNGEMDKGSESDGVYFE</sequence>
<organism evidence="2 3">
    <name type="scientific">Dothistroma septosporum (strain NZE10 / CBS 128990)</name>
    <name type="common">Red band needle blight fungus</name>
    <name type="synonym">Mycosphaerella pini</name>
    <dbReference type="NCBI Taxonomy" id="675120"/>
    <lineage>
        <taxon>Eukaryota</taxon>
        <taxon>Fungi</taxon>
        <taxon>Dikarya</taxon>
        <taxon>Ascomycota</taxon>
        <taxon>Pezizomycotina</taxon>
        <taxon>Dothideomycetes</taxon>
        <taxon>Dothideomycetidae</taxon>
        <taxon>Mycosphaerellales</taxon>
        <taxon>Mycosphaerellaceae</taxon>
        <taxon>Dothistroma</taxon>
    </lineage>
</organism>
<dbReference type="EMBL" id="KB446548">
    <property type="protein sequence ID" value="EME38085.1"/>
    <property type="molecule type" value="Genomic_DNA"/>
</dbReference>
<evidence type="ECO:0000313" key="2">
    <source>
        <dbReference type="EMBL" id="EME38085.1"/>
    </source>
</evidence>
<feature type="region of interest" description="Disordered" evidence="1">
    <location>
        <begin position="349"/>
        <end position="376"/>
    </location>
</feature>
<evidence type="ECO:0000256" key="1">
    <source>
        <dbReference type="SAM" id="MobiDB-lite"/>
    </source>
</evidence>
<reference evidence="2 3" key="2">
    <citation type="journal article" date="2012" name="PLoS Pathog.">
        <title>Diverse lifestyles and strategies of plant pathogenesis encoded in the genomes of eighteen Dothideomycetes fungi.</title>
        <authorList>
            <person name="Ohm R.A."/>
            <person name="Feau N."/>
            <person name="Henrissat B."/>
            <person name="Schoch C.L."/>
            <person name="Horwitz B.A."/>
            <person name="Barry K.W."/>
            <person name="Condon B.J."/>
            <person name="Copeland A.C."/>
            <person name="Dhillon B."/>
            <person name="Glaser F."/>
            <person name="Hesse C.N."/>
            <person name="Kosti I."/>
            <person name="LaButti K."/>
            <person name="Lindquist E.A."/>
            <person name="Lucas S."/>
            <person name="Salamov A.A."/>
            <person name="Bradshaw R.E."/>
            <person name="Ciuffetti L."/>
            <person name="Hamelin R.C."/>
            <person name="Kema G.H.J."/>
            <person name="Lawrence C."/>
            <person name="Scott J.A."/>
            <person name="Spatafora J.W."/>
            <person name="Turgeon B.G."/>
            <person name="de Wit P.J.G.M."/>
            <person name="Zhong S."/>
            <person name="Goodwin S.B."/>
            <person name="Grigoriev I.V."/>
        </authorList>
    </citation>
    <scope>NUCLEOTIDE SEQUENCE [LARGE SCALE GENOMIC DNA]</scope>
    <source>
        <strain evidence="3">NZE10 / CBS 128990</strain>
    </source>
</reference>
<evidence type="ECO:0000313" key="3">
    <source>
        <dbReference type="Proteomes" id="UP000016933"/>
    </source>
</evidence>
<name>M2YHW0_DOTSN</name>
<keyword evidence="3" id="KW-1185">Reference proteome</keyword>
<accession>M2YHW0</accession>
<dbReference type="AlphaFoldDB" id="M2YHW0"/>
<dbReference type="Proteomes" id="UP000016933">
    <property type="component" value="Unassembled WGS sequence"/>
</dbReference>
<gene>
    <name evidence="2" type="ORF">DOTSEDRAFT_39626</name>
</gene>
<dbReference type="HOGENOM" id="CLU_735703_0_0_1"/>
<proteinExistence type="predicted"/>
<protein>
    <submittedName>
        <fullName evidence="2">Uncharacterized protein</fullName>
    </submittedName>
</protein>
<reference evidence="3" key="1">
    <citation type="journal article" date="2012" name="PLoS Genet.">
        <title>The genomes of the fungal plant pathogens Cladosporium fulvum and Dothistroma septosporum reveal adaptation to different hosts and lifestyles but also signatures of common ancestry.</title>
        <authorList>
            <person name="de Wit P.J.G.M."/>
            <person name="van der Burgt A."/>
            <person name="Oekmen B."/>
            <person name="Stergiopoulos I."/>
            <person name="Abd-Elsalam K.A."/>
            <person name="Aerts A.L."/>
            <person name="Bahkali A.H."/>
            <person name="Beenen H.G."/>
            <person name="Chettri P."/>
            <person name="Cox M.P."/>
            <person name="Datema E."/>
            <person name="de Vries R.P."/>
            <person name="Dhillon B."/>
            <person name="Ganley A.R."/>
            <person name="Griffiths S.A."/>
            <person name="Guo Y."/>
            <person name="Hamelin R.C."/>
            <person name="Henrissat B."/>
            <person name="Kabir M.S."/>
            <person name="Jashni M.K."/>
            <person name="Kema G."/>
            <person name="Klaubauf S."/>
            <person name="Lapidus A."/>
            <person name="Levasseur A."/>
            <person name="Lindquist E."/>
            <person name="Mehrabi R."/>
            <person name="Ohm R.A."/>
            <person name="Owen T.J."/>
            <person name="Salamov A."/>
            <person name="Schwelm A."/>
            <person name="Schijlen E."/>
            <person name="Sun H."/>
            <person name="van den Burg H.A."/>
            <person name="van Ham R.C.H.J."/>
            <person name="Zhang S."/>
            <person name="Goodwin S.B."/>
            <person name="Grigoriev I.V."/>
            <person name="Collemare J."/>
            <person name="Bradshaw R.E."/>
        </authorList>
    </citation>
    <scope>NUCLEOTIDE SEQUENCE [LARGE SCALE GENOMIC DNA]</scope>
    <source>
        <strain evidence="3">NZE10 / CBS 128990</strain>
    </source>
</reference>